<dbReference type="FunFam" id="1.10.1040.10:FF:000017">
    <property type="entry name" value="2-dehydropantoate 2-reductase"/>
    <property type="match status" value="1"/>
</dbReference>
<dbReference type="PANTHER" id="PTHR21708:SF26">
    <property type="entry name" value="2-DEHYDROPANTOATE 2-REDUCTASE"/>
    <property type="match status" value="1"/>
</dbReference>
<comment type="similarity">
    <text evidence="1">Belongs to the ketopantoate reductase family.</text>
</comment>
<protein>
    <submittedName>
        <fullName evidence="6">Uncharacterized oxidoreductase YkpB</fullName>
    </submittedName>
</protein>
<dbReference type="InterPro" id="IPR013752">
    <property type="entry name" value="KPA_reductase"/>
</dbReference>
<dbReference type="EMBL" id="CAICTM010001495">
    <property type="protein sequence ID" value="CAB9524127.1"/>
    <property type="molecule type" value="Genomic_DNA"/>
</dbReference>
<dbReference type="Proteomes" id="UP001153069">
    <property type="component" value="Unassembled WGS sequence"/>
</dbReference>
<feature type="domain" description="Ketopantoate reductase C-terminal" evidence="5">
    <location>
        <begin position="200"/>
        <end position="325"/>
    </location>
</feature>
<sequence>MKILILGCGAVGGYFGGKLVQQGANVTFLVRPGRGEQLTRDGLRIENNNGQINTISNVQWITSDDDGESTESFDVIILTCKSYGLAGALQAVAPFCSPQVAILPLLNGMAHLDDIQQSFPDAIVWGGTCGIVATLTPDGTIKKMTESQFIVAGILLPPPDANKDSHDSALTPQTSGKEGVLQALIQLMKDAGIDANVSPDIYAKMWEKWTFLATLGAATCLLDATIGEIHSVTGGASYIQGVYRECNQVATSWMGKEPDAEQQEKIFQRVLGDTKSIVRASMARDMQNGNPTEADHILGDLIRRAAQRDIATPFLSTAYARLQIYEQQRRQRQEKA</sequence>
<dbReference type="InterPro" id="IPR051402">
    <property type="entry name" value="KPR-Related"/>
</dbReference>
<keyword evidence="2" id="KW-0521">NADP</keyword>
<dbReference type="Gene3D" id="3.40.50.720">
    <property type="entry name" value="NAD(P)-binding Rossmann-like Domain"/>
    <property type="match status" value="1"/>
</dbReference>
<evidence type="ECO:0000256" key="1">
    <source>
        <dbReference type="ARBA" id="ARBA00007870"/>
    </source>
</evidence>
<dbReference type="GO" id="GO:0008677">
    <property type="term" value="F:2-dehydropantoate 2-reductase activity"/>
    <property type="evidence" value="ECO:0007669"/>
    <property type="project" value="InterPro"/>
</dbReference>
<evidence type="ECO:0000256" key="3">
    <source>
        <dbReference type="ARBA" id="ARBA00023002"/>
    </source>
</evidence>
<reference evidence="6" key="1">
    <citation type="submission" date="2020-06" db="EMBL/GenBank/DDBJ databases">
        <authorList>
            <consortium name="Plant Systems Biology data submission"/>
        </authorList>
    </citation>
    <scope>NUCLEOTIDE SEQUENCE</scope>
    <source>
        <strain evidence="6">D6</strain>
    </source>
</reference>
<evidence type="ECO:0000259" key="4">
    <source>
        <dbReference type="Pfam" id="PF02558"/>
    </source>
</evidence>
<dbReference type="InterPro" id="IPR003710">
    <property type="entry name" value="ApbA"/>
</dbReference>
<feature type="domain" description="Ketopantoate reductase N-terminal" evidence="4">
    <location>
        <begin position="3"/>
        <end position="148"/>
    </location>
</feature>
<evidence type="ECO:0000313" key="6">
    <source>
        <dbReference type="EMBL" id="CAB9524127.1"/>
    </source>
</evidence>
<organism evidence="6 7">
    <name type="scientific">Seminavis robusta</name>
    <dbReference type="NCBI Taxonomy" id="568900"/>
    <lineage>
        <taxon>Eukaryota</taxon>
        <taxon>Sar</taxon>
        <taxon>Stramenopiles</taxon>
        <taxon>Ochrophyta</taxon>
        <taxon>Bacillariophyta</taxon>
        <taxon>Bacillariophyceae</taxon>
        <taxon>Bacillariophycidae</taxon>
        <taxon>Naviculales</taxon>
        <taxon>Naviculaceae</taxon>
        <taxon>Seminavis</taxon>
    </lineage>
</organism>
<accession>A0A9N8HSV9</accession>
<dbReference type="InterPro" id="IPR013328">
    <property type="entry name" value="6PGD_dom2"/>
</dbReference>
<gene>
    <name evidence="6" type="ORF">SEMRO_1497_G277610.1</name>
</gene>
<dbReference type="GO" id="GO:0005737">
    <property type="term" value="C:cytoplasm"/>
    <property type="evidence" value="ECO:0007669"/>
    <property type="project" value="TreeGrafter"/>
</dbReference>
<dbReference type="Pfam" id="PF02558">
    <property type="entry name" value="ApbA"/>
    <property type="match status" value="1"/>
</dbReference>
<dbReference type="InterPro" id="IPR013332">
    <property type="entry name" value="KPR_N"/>
</dbReference>
<keyword evidence="3" id="KW-0560">Oxidoreductase</keyword>
<dbReference type="NCBIfam" id="TIGR00745">
    <property type="entry name" value="apbA_panE"/>
    <property type="match status" value="1"/>
</dbReference>
<comment type="caution">
    <text evidence="6">The sequence shown here is derived from an EMBL/GenBank/DDBJ whole genome shotgun (WGS) entry which is preliminary data.</text>
</comment>
<dbReference type="PANTHER" id="PTHR21708">
    <property type="entry name" value="PROBABLE 2-DEHYDROPANTOATE 2-REDUCTASE"/>
    <property type="match status" value="1"/>
</dbReference>
<proteinExistence type="inferred from homology"/>
<dbReference type="Pfam" id="PF08546">
    <property type="entry name" value="ApbA_C"/>
    <property type="match status" value="1"/>
</dbReference>
<evidence type="ECO:0000259" key="5">
    <source>
        <dbReference type="Pfam" id="PF08546"/>
    </source>
</evidence>
<dbReference type="InterPro" id="IPR036291">
    <property type="entry name" value="NAD(P)-bd_dom_sf"/>
</dbReference>
<keyword evidence="7" id="KW-1185">Reference proteome</keyword>
<dbReference type="AlphaFoldDB" id="A0A9N8HSV9"/>
<evidence type="ECO:0000313" key="7">
    <source>
        <dbReference type="Proteomes" id="UP001153069"/>
    </source>
</evidence>
<dbReference type="InterPro" id="IPR008927">
    <property type="entry name" value="6-PGluconate_DH-like_C_sf"/>
</dbReference>
<dbReference type="SUPFAM" id="SSF48179">
    <property type="entry name" value="6-phosphogluconate dehydrogenase C-terminal domain-like"/>
    <property type="match status" value="1"/>
</dbReference>
<name>A0A9N8HSV9_9STRA</name>
<dbReference type="GO" id="GO:0015940">
    <property type="term" value="P:pantothenate biosynthetic process"/>
    <property type="evidence" value="ECO:0007669"/>
    <property type="project" value="InterPro"/>
</dbReference>
<evidence type="ECO:0000256" key="2">
    <source>
        <dbReference type="ARBA" id="ARBA00022857"/>
    </source>
</evidence>
<dbReference type="Gene3D" id="1.10.1040.10">
    <property type="entry name" value="N-(1-d-carboxylethyl)-l-norvaline Dehydrogenase, domain 2"/>
    <property type="match status" value="1"/>
</dbReference>
<dbReference type="SUPFAM" id="SSF51735">
    <property type="entry name" value="NAD(P)-binding Rossmann-fold domains"/>
    <property type="match status" value="1"/>
</dbReference>